<sequence length="71" mass="7869">MEENDKKTVTLASEMVKNNMEPQIVASLTSQTNQNTDPASNNHNNADICPVHDAELTDGFCEFCQVCYSCK</sequence>
<dbReference type="AlphaFoldDB" id="A0A1F5C5W5"/>
<reference evidence="1 2" key="1">
    <citation type="journal article" date="2016" name="Nat. Commun.">
        <title>Thousands of microbial genomes shed light on interconnected biogeochemical processes in an aquifer system.</title>
        <authorList>
            <person name="Anantharaman K."/>
            <person name="Brown C.T."/>
            <person name="Hug L.A."/>
            <person name="Sharon I."/>
            <person name="Castelle C.J."/>
            <person name="Probst A.J."/>
            <person name="Thomas B.C."/>
            <person name="Singh A."/>
            <person name="Wilkins M.J."/>
            <person name="Karaoz U."/>
            <person name="Brodie E.L."/>
            <person name="Williams K.H."/>
            <person name="Hubbard S.S."/>
            <person name="Banfield J.F."/>
        </authorList>
    </citation>
    <scope>NUCLEOTIDE SEQUENCE [LARGE SCALE GENOMIC DNA]</scope>
</reference>
<protein>
    <submittedName>
        <fullName evidence="1">Uncharacterized protein</fullName>
    </submittedName>
</protein>
<evidence type="ECO:0000313" key="1">
    <source>
        <dbReference type="EMBL" id="OGD38266.1"/>
    </source>
</evidence>
<proteinExistence type="predicted"/>
<organism evidence="1 2">
    <name type="scientific">Candidatus Azambacteria bacterium RIFCSPLOWO2_01_FULL_37_9</name>
    <dbReference type="NCBI Taxonomy" id="1797297"/>
    <lineage>
        <taxon>Bacteria</taxon>
        <taxon>Candidatus Azamiibacteriota</taxon>
    </lineage>
</organism>
<dbReference type="Proteomes" id="UP000177947">
    <property type="component" value="Unassembled WGS sequence"/>
</dbReference>
<name>A0A1F5C5W5_9BACT</name>
<dbReference type="EMBL" id="MEYQ01000049">
    <property type="protein sequence ID" value="OGD38266.1"/>
    <property type="molecule type" value="Genomic_DNA"/>
</dbReference>
<evidence type="ECO:0000313" key="2">
    <source>
        <dbReference type="Proteomes" id="UP000177947"/>
    </source>
</evidence>
<gene>
    <name evidence="1" type="ORF">A2907_00515</name>
</gene>
<accession>A0A1F5C5W5</accession>
<comment type="caution">
    <text evidence="1">The sequence shown here is derived from an EMBL/GenBank/DDBJ whole genome shotgun (WGS) entry which is preliminary data.</text>
</comment>